<keyword evidence="2" id="KW-1185">Reference proteome</keyword>
<name>A0ACD3SLB3_9BURK</name>
<organism evidence="1 2">
    <name type="scientific">Imbroritus primus</name>
    <dbReference type="NCBI Taxonomy" id="3058603"/>
    <lineage>
        <taxon>Bacteria</taxon>
        <taxon>Pseudomonadati</taxon>
        <taxon>Pseudomonadota</taxon>
        <taxon>Betaproteobacteria</taxon>
        <taxon>Burkholderiales</taxon>
        <taxon>Burkholderiaceae</taxon>
        <taxon>Imbroritus</taxon>
    </lineage>
</organism>
<evidence type="ECO:0000313" key="2">
    <source>
        <dbReference type="Proteomes" id="UP000004277"/>
    </source>
</evidence>
<dbReference type="EMBL" id="AKCV02000025">
    <property type="protein sequence ID" value="TMS56977.1"/>
    <property type="molecule type" value="Genomic_DNA"/>
</dbReference>
<dbReference type="Proteomes" id="UP000004277">
    <property type="component" value="Unassembled WGS sequence"/>
</dbReference>
<protein>
    <submittedName>
        <fullName evidence="1">Mandelate racemase/muconate lactonizing enzyme family protein</fullName>
    </submittedName>
</protein>
<comment type="caution">
    <text evidence="1">The sequence shown here is derived from an EMBL/GenBank/DDBJ whole genome shotgun (WGS) entry which is preliminary data.</text>
</comment>
<sequence>MKVTAVETLACDAGWRNYYFVKISTDGGVVGWSEYDEGFGSPGVTAIIEQIGKRVVGQSINDHERIFTELTCLTRPAPGSVIGESIGAIENALLDAKAKARNVPCYDLLGGKMRDSVRVYWSHCPTWRINHPKFYPPAVTDLQGVAATAAEARERGFTALKTNMFIHDEGDAYAWRSGFAVPFQPERNIDRRLIRNIRDHLEALRDGAGPDMDILIDFNFNARPEGYLKLLRALEDHDLFWVEIDTPSAQGLAYVRNHSRHPISSCETLIGLGSFLPYFQQSAMDVAIVDTVWNGVWQSMKIAAMADAFEVNIAPHNFYGHLCTFMNAHFAAAVPNLRIMETDIDHLPWEDELFTHAPEYRDGHLIIPDRPGWGCDPVEEAIRARPPRGTGGLLQYKRPAA</sequence>
<gene>
    <name evidence="1" type="ORF">MW7_013475</name>
</gene>
<proteinExistence type="predicted"/>
<accession>A0ACD3SLB3</accession>
<reference evidence="1" key="1">
    <citation type="submission" date="2019-05" db="EMBL/GenBank/DDBJ databases">
        <title>Revised genome assembly of Burkholderiaceae (previously Ralstonia) sp. PBA.</title>
        <authorList>
            <person name="Gan H.M."/>
        </authorList>
    </citation>
    <scope>NUCLEOTIDE SEQUENCE</scope>
    <source>
        <strain evidence="1">PBA</strain>
    </source>
</reference>
<evidence type="ECO:0000313" key="1">
    <source>
        <dbReference type="EMBL" id="TMS56977.1"/>
    </source>
</evidence>